<dbReference type="AlphaFoldDB" id="A0A7I5EB84"/>
<name>A0A7I5EB84_HAECO</name>
<dbReference type="WBParaSite" id="HCON_00120830-00001">
    <property type="protein sequence ID" value="HCON_00120830-00001"/>
    <property type="gene ID" value="HCON_00120830"/>
</dbReference>
<protein>
    <submittedName>
        <fullName evidence="3">Apple domain-containing protein</fullName>
    </submittedName>
</protein>
<evidence type="ECO:0000313" key="2">
    <source>
        <dbReference type="Proteomes" id="UP000025227"/>
    </source>
</evidence>
<sequence length="126" mass="14287">RNMLLLKAFATPSVSLLFLMQAHSALLCTFTITTSENVAWNEVTSNKTTIVQSEGVCLKQCLEDFPDCCMVVTDKVYGKIFCFLYQPFPHKKIPLKNYHETTEKIYVLERDKMDSTCPLADTVLPA</sequence>
<feature type="chain" id="PRO_5035455387" evidence="1">
    <location>
        <begin position="25"/>
        <end position="126"/>
    </location>
</feature>
<reference evidence="3" key="1">
    <citation type="submission" date="2020-12" db="UniProtKB">
        <authorList>
            <consortium name="WormBaseParasite"/>
        </authorList>
    </citation>
    <scope>IDENTIFICATION</scope>
    <source>
        <strain evidence="3">MHco3</strain>
    </source>
</reference>
<evidence type="ECO:0000313" key="3">
    <source>
        <dbReference type="WBParaSite" id="HCON_00120830-00001"/>
    </source>
</evidence>
<keyword evidence="2" id="KW-1185">Reference proteome</keyword>
<keyword evidence="1" id="KW-0732">Signal</keyword>
<organism evidence="2 3">
    <name type="scientific">Haemonchus contortus</name>
    <name type="common">Barber pole worm</name>
    <dbReference type="NCBI Taxonomy" id="6289"/>
    <lineage>
        <taxon>Eukaryota</taxon>
        <taxon>Metazoa</taxon>
        <taxon>Ecdysozoa</taxon>
        <taxon>Nematoda</taxon>
        <taxon>Chromadorea</taxon>
        <taxon>Rhabditida</taxon>
        <taxon>Rhabditina</taxon>
        <taxon>Rhabditomorpha</taxon>
        <taxon>Strongyloidea</taxon>
        <taxon>Trichostrongylidae</taxon>
        <taxon>Haemonchus</taxon>
    </lineage>
</organism>
<accession>A0A7I5EB84</accession>
<feature type="signal peptide" evidence="1">
    <location>
        <begin position="1"/>
        <end position="24"/>
    </location>
</feature>
<dbReference type="Proteomes" id="UP000025227">
    <property type="component" value="Unplaced"/>
</dbReference>
<proteinExistence type="predicted"/>
<evidence type="ECO:0000256" key="1">
    <source>
        <dbReference type="SAM" id="SignalP"/>
    </source>
</evidence>